<feature type="transmembrane region" description="Helical" evidence="1">
    <location>
        <begin position="15"/>
        <end position="42"/>
    </location>
</feature>
<proteinExistence type="predicted"/>
<evidence type="ECO:0000313" key="3">
    <source>
        <dbReference type="Proteomes" id="UP000264492"/>
    </source>
</evidence>
<gene>
    <name evidence="2" type="ORF">DX914_02730</name>
</gene>
<keyword evidence="1" id="KW-0472">Membrane</keyword>
<keyword evidence="3" id="KW-1185">Reference proteome</keyword>
<accession>A0A371K2D0</accession>
<feature type="transmembrane region" description="Helical" evidence="1">
    <location>
        <begin position="80"/>
        <end position="105"/>
    </location>
</feature>
<dbReference type="Proteomes" id="UP000264492">
    <property type="component" value="Unassembled WGS sequence"/>
</dbReference>
<comment type="caution">
    <text evidence="2">The sequence shown here is derived from an EMBL/GenBank/DDBJ whole genome shotgun (WGS) entry which is preliminary data.</text>
</comment>
<protein>
    <submittedName>
        <fullName evidence="2">Uncharacterized protein</fullName>
    </submittedName>
</protein>
<sequence>MIEGTARDAKVIKFAFIRCVLVAAKFVVATGLLCLSMLLPLAGWHRLALRVRGWWLWPAVGVLSLVALNVALTLRAQVLGWYLLAAAPYCVLMVVDSWLVLPWCIDHTREQMARYQGREIAA</sequence>
<evidence type="ECO:0000313" key="2">
    <source>
        <dbReference type="EMBL" id="RDZ28079.1"/>
    </source>
</evidence>
<reference evidence="2 3" key="1">
    <citation type="submission" date="2018-08" db="EMBL/GenBank/DDBJ databases">
        <title>Lysobacter sp. zong2l5, whole genome shotgun sequence.</title>
        <authorList>
            <person name="Zhang X."/>
            <person name="Feng G."/>
            <person name="Zhu H."/>
        </authorList>
    </citation>
    <scope>NUCLEOTIDE SEQUENCE [LARGE SCALE GENOMIC DNA]</scope>
    <source>
        <strain evidence="3">zong2l5</strain>
    </source>
</reference>
<name>A0A371K2D0_9GAMM</name>
<feature type="transmembrane region" description="Helical" evidence="1">
    <location>
        <begin position="54"/>
        <end position="74"/>
    </location>
</feature>
<dbReference type="AlphaFoldDB" id="A0A371K2D0"/>
<dbReference type="RefSeq" id="WP_115857521.1">
    <property type="nucleotide sequence ID" value="NZ_QTSU01000001.1"/>
</dbReference>
<organism evidence="2 3">
    <name type="scientific">Lysobacter silvisoli</name>
    <dbReference type="NCBI Taxonomy" id="2293254"/>
    <lineage>
        <taxon>Bacteria</taxon>
        <taxon>Pseudomonadati</taxon>
        <taxon>Pseudomonadota</taxon>
        <taxon>Gammaproteobacteria</taxon>
        <taxon>Lysobacterales</taxon>
        <taxon>Lysobacteraceae</taxon>
        <taxon>Lysobacter</taxon>
    </lineage>
</organism>
<keyword evidence="1" id="KW-1133">Transmembrane helix</keyword>
<dbReference type="EMBL" id="QTSU01000001">
    <property type="protein sequence ID" value="RDZ28079.1"/>
    <property type="molecule type" value="Genomic_DNA"/>
</dbReference>
<evidence type="ECO:0000256" key="1">
    <source>
        <dbReference type="SAM" id="Phobius"/>
    </source>
</evidence>
<keyword evidence="1" id="KW-0812">Transmembrane</keyword>